<organism evidence="1 2">
    <name type="scientific">Trifolium medium</name>
    <dbReference type="NCBI Taxonomy" id="97028"/>
    <lineage>
        <taxon>Eukaryota</taxon>
        <taxon>Viridiplantae</taxon>
        <taxon>Streptophyta</taxon>
        <taxon>Embryophyta</taxon>
        <taxon>Tracheophyta</taxon>
        <taxon>Spermatophyta</taxon>
        <taxon>Magnoliopsida</taxon>
        <taxon>eudicotyledons</taxon>
        <taxon>Gunneridae</taxon>
        <taxon>Pentapetalae</taxon>
        <taxon>rosids</taxon>
        <taxon>fabids</taxon>
        <taxon>Fabales</taxon>
        <taxon>Fabaceae</taxon>
        <taxon>Papilionoideae</taxon>
        <taxon>50 kb inversion clade</taxon>
        <taxon>NPAAA clade</taxon>
        <taxon>Hologalegina</taxon>
        <taxon>IRL clade</taxon>
        <taxon>Trifolieae</taxon>
        <taxon>Trifolium</taxon>
    </lineage>
</organism>
<evidence type="ECO:0000313" key="1">
    <source>
        <dbReference type="EMBL" id="MCI60348.1"/>
    </source>
</evidence>
<sequence>MKLQWPFAFVVLRKEEEREVEDDDVATRHWLHPKFKT</sequence>
<keyword evidence="2" id="KW-1185">Reference proteome</keyword>
<proteinExistence type="predicted"/>
<protein>
    <submittedName>
        <fullName evidence="1">Uncharacterized protein</fullName>
    </submittedName>
</protein>
<dbReference type="AlphaFoldDB" id="A0A392TH67"/>
<comment type="caution">
    <text evidence="1">The sequence shown here is derived from an EMBL/GenBank/DDBJ whole genome shotgun (WGS) entry which is preliminary data.</text>
</comment>
<dbReference type="Proteomes" id="UP000265520">
    <property type="component" value="Unassembled WGS sequence"/>
</dbReference>
<name>A0A392TH67_9FABA</name>
<accession>A0A392TH67</accession>
<dbReference type="EMBL" id="LXQA010579781">
    <property type="protein sequence ID" value="MCI60348.1"/>
    <property type="molecule type" value="Genomic_DNA"/>
</dbReference>
<feature type="non-terminal residue" evidence="1">
    <location>
        <position position="37"/>
    </location>
</feature>
<evidence type="ECO:0000313" key="2">
    <source>
        <dbReference type="Proteomes" id="UP000265520"/>
    </source>
</evidence>
<reference evidence="1 2" key="1">
    <citation type="journal article" date="2018" name="Front. Plant Sci.">
        <title>Red Clover (Trifolium pratense) and Zigzag Clover (T. medium) - A Picture of Genomic Similarities and Differences.</title>
        <authorList>
            <person name="Dluhosova J."/>
            <person name="Istvanek J."/>
            <person name="Nedelnik J."/>
            <person name="Repkova J."/>
        </authorList>
    </citation>
    <scope>NUCLEOTIDE SEQUENCE [LARGE SCALE GENOMIC DNA]</scope>
    <source>
        <strain evidence="2">cv. 10/8</strain>
        <tissue evidence="1">Leaf</tissue>
    </source>
</reference>